<evidence type="ECO:0000313" key="4">
    <source>
        <dbReference type="EMBL" id="CAI50392.1"/>
    </source>
</evidence>
<feature type="compositionally biased region" description="Low complexity" evidence="1">
    <location>
        <begin position="135"/>
        <end position="146"/>
    </location>
</feature>
<dbReference type="eggNOG" id="arCOG06289">
    <property type="taxonomic scope" value="Archaea"/>
</dbReference>
<proteinExistence type="predicted"/>
<evidence type="ECO:0000259" key="3">
    <source>
        <dbReference type="Pfam" id="PF24008"/>
    </source>
</evidence>
<keyword evidence="2" id="KW-0812">Transmembrane</keyword>
<protein>
    <recommendedName>
        <fullName evidence="3">DUF7322 domain-containing protein</fullName>
    </recommendedName>
</protein>
<accession>A0A1U7EYS1</accession>
<dbReference type="KEGG" id="nph:NP_4602A"/>
<dbReference type="STRING" id="348780.NP_4602A"/>
<name>A0A1U7EYS1_NATPD</name>
<feature type="transmembrane region" description="Helical" evidence="2">
    <location>
        <begin position="73"/>
        <end position="99"/>
    </location>
</feature>
<evidence type="ECO:0000256" key="1">
    <source>
        <dbReference type="SAM" id="MobiDB-lite"/>
    </source>
</evidence>
<dbReference type="HOGENOM" id="CLU_1870658_0_0_2"/>
<organism evidence="4 5">
    <name type="scientific">Natronomonas pharaonis (strain ATCC 35678 / DSM 2160 / CIP 103997 / JCM 8858 / NBRC 14720 / NCIMB 2260 / Gabara)</name>
    <name type="common">Halobacterium pharaonis</name>
    <dbReference type="NCBI Taxonomy" id="348780"/>
    <lineage>
        <taxon>Archaea</taxon>
        <taxon>Methanobacteriati</taxon>
        <taxon>Methanobacteriota</taxon>
        <taxon>Stenosarchaea group</taxon>
        <taxon>Halobacteria</taxon>
        <taxon>Halobacteriales</taxon>
        <taxon>Natronomonadaceae</taxon>
        <taxon>Natronomonas</taxon>
    </lineage>
</organism>
<keyword evidence="5" id="KW-1185">Reference proteome</keyword>
<dbReference type="Proteomes" id="UP000002698">
    <property type="component" value="Chromosome"/>
</dbReference>
<sequence length="152" mass="16276">MGTKAYPETNAFEDVDHTVSVNPLDEDNEGEVPFGEPSSAEQELAPDAPDASVQTFETESDFSSMSEVSSETLGAFGACFVYAHLALFLGAIGPMGWYFEGWSRAGPLLFAGGVVAGWLTYRRYRKWERQRATDDTAGSDTATAAADGEDAG</sequence>
<evidence type="ECO:0000313" key="5">
    <source>
        <dbReference type="Proteomes" id="UP000002698"/>
    </source>
</evidence>
<dbReference type="Pfam" id="PF24008">
    <property type="entry name" value="DUF7322"/>
    <property type="match status" value="1"/>
</dbReference>
<feature type="domain" description="DUF7322" evidence="3">
    <location>
        <begin position="66"/>
        <end position="126"/>
    </location>
</feature>
<dbReference type="InterPro" id="IPR055746">
    <property type="entry name" value="DUF7322"/>
</dbReference>
<keyword evidence="2" id="KW-0472">Membrane</keyword>
<reference evidence="4 5" key="1">
    <citation type="journal article" date="2005" name="Genome Res.">
        <title>Living with two extremes: conclusions from the genome sequence of Natronomonas pharaonis.</title>
        <authorList>
            <person name="Falb M."/>
            <person name="Pfeiffer F."/>
            <person name="Palm P."/>
            <person name="Rodewald K."/>
            <person name="Hickmann V."/>
            <person name="Tittor J."/>
            <person name="Oesterhelt D."/>
        </authorList>
    </citation>
    <scope>NUCLEOTIDE SEQUENCE [LARGE SCALE GENOMIC DNA]</scope>
    <source>
        <strain evidence="5">ATCC 35678 / DSM 2160 / CIP 103997 / JCM 8858 / NBRC 14720 / NCIMB 2260 / Gabara</strain>
    </source>
</reference>
<keyword evidence="2" id="KW-1133">Transmembrane helix</keyword>
<dbReference type="AlphaFoldDB" id="A0A1U7EYS1"/>
<dbReference type="EnsemblBacteria" id="CAI50392">
    <property type="protein sequence ID" value="CAI50392"/>
    <property type="gene ID" value="NP_4602A"/>
</dbReference>
<feature type="region of interest" description="Disordered" evidence="1">
    <location>
        <begin position="132"/>
        <end position="152"/>
    </location>
</feature>
<evidence type="ECO:0000256" key="2">
    <source>
        <dbReference type="SAM" id="Phobius"/>
    </source>
</evidence>
<dbReference type="EMBL" id="CR936257">
    <property type="protein sequence ID" value="CAI50392.1"/>
    <property type="molecule type" value="Genomic_DNA"/>
</dbReference>
<feature type="transmembrane region" description="Helical" evidence="2">
    <location>
        <begin position="105"/>
        <end position="121"/>
    </location>
</feature>
<feature type="region of interest" description="Disordered" evidence="1">
    <location>
        <begin position="1"/>
        <end position="50"/>
    </location>
</feature>
<gene>
    <name evidence="4" type="ordered locus">NP_4602A</name>
</gene>